<sequence>DYFFALLVPAKAEYLGLYTKQGGTDVSDADLTTFKAGEQFTKSDGSTYTVPEDKTLYVWRKENKLVTFENGDNAFNPMWRF</sequence>
<accession>W1XPP6</accession>
<organism evidence="1">
    <name type="scientific">human gut metagenome</name>
    <dbReference type="NCBI Taxonomy" id="408170"/>
    <lineage>
        <taxon>unclassified sequences</taxon>
        <taxon>metagenomes</taxon>
        <taxon>organismal metagenomes</taxon>
    </lineage>
</organism>
<feature type="non-terminal residue" evidence="1">
    <location>
        <position position="81"/>
    </location>
</feature>
<dbReference type="EMBL" id="AZMM01014696">
    <property type="protein sequence ID" value="ETJ30794.1"/>
    <property type="molecule type" value="Genomic_DNA"/>
</dbReference>
<name>W1XPP6_9ZZZZ</name>
<protein>
    <submittedName>
        <fullName evidence="1">Uncharacterized protein</fullName>
    </submittedName>
</protein>
<reference evidence="1" key="1">
    <citation type="submission" date="2013-12" db="EMBL/GenBank/DDBJ databases">
        <title>A Varibaculum cambriense genome reconstructed from a premature infant gut community with otherwise low bacterial novelty that shifts toward anaerobic metabolism during the third week of life.</title>
        <authorList>
            <person name="Brown C.T."/>
            <person name="Sharon I."/>
            <person name="Thomas B.C."/>
            <person name="Castelle C.J."/>
            <person name="Morowitz M.J."/>
            <person name="Banfield J.F."/>
        </authorList>
    </citation>
    <scope>NUCLEOTIDE SEQUENCE</scope>
</reference>
<comment type="caution">
    <text evidence="1">The sequence shown here is derived from an EMBL/GenBank/DDBJ whole genome shotgun (WGS) entry which is preliminary data.</text>
</comment>
<evidence type="ECO:0000313" key="1">
    <source>
        <dbReference type="EMBL" id="ETJ30794.1"/>
    </source>
</evidence>
<gene>
    <name evidence="1" type="ORF">Q604_UNBC14696G0001</name>
</gene>
<dbReference type="AlphaFoldDB" id="W1XPP6"/>
<feature type="non-terminal residue" evidence="1">
    <location>
        <position position="1"/>
    </location>
</feature>
<proteinExistence type="predicted"/>